<dbReference type="Proteomes" id="UP000001396">
    <property type="component" value="Unassembled WGS sequence"/>
</dbReference>
<protein>
    <recommendedName>
        <fullName evidence="3">FNIP repeat-containing protein</fullName>
    </recommendedName>
</protein>
<evidence type="ECO:0008006" key="3">
    <source>
        <dbReference type="Google" id="ProtNLM"/>
    </source>
</evidence>
<name>D3BMU0_HETP5</name>
<dbReference type="OMA" id="KMECELY"/>
<dbReference type="EMBL" id="ADBJ01000043">
    <property type="protein sequence ID" value="EFA77302.1"/>
    <property type="molecule type" value="Genomic_DNA"/>
</dbReference>
<evidence type="ECO:0000313" key="1">
    <source>
        <dbReference type="EMBL" id="EFA77302.1"/>
    </source>
</evidence>
<reference evidence="1 2" key="1">
    <citation type="journal article" date="2011" name="Genome Res.">
        <title>Phylogeny-wide analysis of social amoeba genomes highlights ancient origins for complex intercellular communication.</title>
        <authorList>
            <person name="Heidel A.J."/>
            <person name="Lawal H.M."/>
            <person name="Felder M."/>
            <person name="Schilde C."/>
            <person name="Helps N.R."/>
            <person name="Tunggal B."/>
            <person name="Rivero F."/>
            <person name="John U."/>
            <person name="Schleicher M."/>
            <person name="Eichinger L."/>
            <person name="Platzer M."/>
            <person name="Noegel A.A."/>
            <person name="Schaap P."/>
            <person name="Gloeckner G."/>
        </authorList>
    </citation>
    <scope>NUCLEOTIDE SEQUENCE [LARGE SCALE GENOMIC DNA]</scope>
    <source>
        <strain evidence="2">ATCC 26659 / Pp 5 / PN500</strain>
    </source>
</reference>
<dbReference type="InterPro" id="IPR008615">
    <property type="entry name" value="FNIP"/>
</dbReference>
<dbReference type="Pfam" id="PF05725">
    <property type="entry name" value="FNIP"/>
    <property type="match status" value="2"/>
</dbReference>
<organism evidence="1 2">
    <name type="scientific">Heterostelium pallidum (strain ATCC 26659 / Pp 5 / PN500)</name>
    <name type="common">Cellular slime mold</name>
    <name type="synonym">Polysphondylium pallidum</name>
    <dbReference type="NCBI Taxonomy" id="670386"/>
    <lineage>
        <taxon>Eukaryota</taxon>
        <taxon>Amoebozoa</taxon>
        <taxon>Evosea</taxon>
        <taxon>Eumycetozoa</taxon>
        <taxon>Dictyostelia</taxon>
        <taxon>Acytosteliales</taxon>
        <taxon>Acytosteliaceae</taxon>
        <taxon>Heterostelium</taxon>
    </lineage>
</organism>
<dbReference type="Gene3D" id="1.20.1280.50">
    <property type="match status" value="1"/>
</dbReference>
<dbReference type="InterPro" id="IPR051251">
    <property type="entry name" value="STK_FNIP-Repeat"/>
</dbReference>
<dbReference type="FunCoup" id="D3BMU0">
    <property type="interactions" value="162"/>
</dbReference>
<evidence type="ECO:0000313" key="2">
    <source>
        <dbReference type="Proteomes" id="UP000001396"/>
    </source>
</evidence>
<dbReference type="SUPFAM" id="SSF52058">
    <property type="entry name" value="L domain-like"/>
    <property type="match status" value="1"/>
</dbReference>
<proteinExistence type="predicted"/>
<sequence>MSININNNNNIFVNLSFLLIKKIVCYLDTNVDRFRFSLVCKRWFQERYSYLVLAKRYNSSMLSNAYKSIAYEHKMECELYISSDQLSTRSQDDDDDDDLEEHHIKYITEDELAASGISDNIKSITFAVRNLDVSKYRDMLERSNVEFLVLDSSGFVGGIKLDEKHLPPALHTIIGCPCRWIKSLKHFTSLTTLELADDIPSGFLETGDFPETLTKLDLSWSNSPLDPKMMIPSTIKDLTLSRQSPDLTERLVLPREANYEYLNIYDITYPITPNQLPASIKELVLVSYNQELVPGSLPFGIETLKLPSLSARYMVEGAIPSSTKNLYLFQVETEGTFDARCIPNSVEYLNLGDYTSEIDFSLLPDSIRTIECRLELIEKYGIDSIKPTVTKIKGEDESENLYEYNRIYSNYFVSPYIGLWFIDSAGVHQKIINDKSKVESKSNNNCSTQ</sequence>
<dbReference type="InParanoid" id="D3BMU0"/>
<dbReference type="AlphaFoldDB" id="D3BMU0"/>
<comment type="caution">
    <text evidence="1">The sequence shown here is derived from an EMBL/GenBank/DDBJ whole genome shotgun (WGS) entry which is preliminary data.</text>
</comment>
<dbReference type="PANTHER" id="PTHR32134">
    <property type="entry name" value="FNIP REPEAT-CONTAINING PROTEIN"/>
    <property type="match status" value="1"/>
</dbReference>
<dbReference type="PANTHER" id="PTHR32134:SF180">
    <property type="entry name" value="FNIP REPEAT-CONTAINING PROTEIN"/>
    <property type="match status" value="1"/>
</dbReference>
<dbReference type="GeneID" id="31367980"/>
<keyword evidence="2" id="KW-1185">Reference proteome</keyword>
<gene>
    <name evidence="1" type="ORF">PPL_12513</name>
</gene>
<accession>D3BMU0</accession>
<dbReference type="RefSeq" id="XP_020429431.1">
    <property type="nucleotide sequence ID" value="XM_020583244.1"/>
</dbReference>